<evidence type="ECO:0000259" key="1">
    <source>
        <dbReference type="PROSITE" id="PS51688"/>
    </source>
</evidence>
<dbReference type="Proteomes" id="UP000636755">
    <property type="component" value="Unassembled WGS sequence"/>
</dbReference>
<evidence type="ECO:0000313" key="3">
    <source>
        <dbReference type="Proteomes" id="UP000636755"/>
    </source>
</evidence>
<dbReference type="Pfam" id="PF13884">
    <property type="entry name" value="Peptidase_S74"/>
    <property type="match status" value="1"/>
</dbReference>
<gene>
    <name evidence="2" type="ORF">H8R91_06360</name>
</gene>
<dbReference type="InterPro" id="IPR030392">
    <property type="entry name" value="S74_ICA"/>
</dbReference>
<accession>A0ABR7HKT7</accession>
<dbReference type="EMBL" id="JACOPS010000002">
    <property type="protein sequence ID" value="MBC5728143.1"/>
    <property type="molecule type" value="Genomic_DNA"/>
</dbReference>
<dbReference type="RefSeq" id="WP_186935308.1">
    <property type="nucleotide sequence ID" value="NZ_JACOPS010000002.1"/>
</dbReference>
<keyword evidence="3" id="KW-1185">Reference proteome</keyword>
<dbReference type="InterPro" id="IPR007119">
    <property type="entry name" value="Phage_tail_spike_N"/>
</dbReference>
<dbReference type="Pfam" id="PF06605">
    <property type="entry name" value="Prophage_tail"/>
    <property type="match status" value="1"/>
</dbReference>
<dbReference type="PROSITE" id="PS51688">
    <property type="entry name" value="ICA"/>
    <property type="match status" value="1"/>
</dbReference>
<dbReference type="InterPro" id="IPR010572">
    <property type="entry name" value="Tail_dom"/>
</dbReference>
<proteinExistence type="predicted"/>
<organism evidence="2 3">
    <name type="scientific">Ruminococcus intestinalis</name>
    <dbReference type="NCBI Taxonomy" id="2763066"/>
    <lineage>
        <taxon>Bacteria</taxon>
        <taxon>Bacillati</taxon>
        <taxon>Bacillota</taxon>
        <taxon>Clostridia</taxon>
        <taxon>Eubacteriales</taxon>
        <taxon>Oscillospiraceae</taxon>
        <taxon>Ruminococcus</taxon>
    </lineage>
</organism>
<comment type="caution">
    <text evidence="2">The sequence shown here is derived from an EMBL/GenBank/DDBJ whole genome shotgun (WGS) entry which is preliminary data.</text>
</comment>
<feature type="domain" description="Peptidase S74" evidence="1">
    <location>
        <begin position="836"/>
        <end position="927"/>
    </location>
</feature>
<protein>
    <submittedName>
        <fullName evidence="2">Phage tail protein</fullName>
    </submittedName>
</protein>
<evidence type="ECO:0000313" key="2">
    <source>
        <dbReference type="EMBL" id="MBC5728143.1"/>
    </source>
</evidence>
<reference evidence="2 3" key="1">
    <citation type="submission" date="2020-08" db="EMBL/GenBank/DDBJ databases">
        <title>Genome public.</title>
        <authorList>
            <person name="Liu C."/>
            <person name="Sun Q."/>
        </authorList>
    </citation>
    <scope>NUCLEOTIDE SEQUENCE [LARGE SCALE GENOMIC DNA]</scope>
    <source>
        <strain evidence="2 3">NSJ-71</strain>
    </source>
</reference>
<sequence>MIPILYAKNESDFSHNGIGFLRDTTKATVTEERNGGYELSLQYPITGQWYDQITEGCIIKAKANEINEPQLFRVYKSSKPLKGVVTYSAEHISYDLNGIPTLGFSVKNTTPQAAITRAIQDAGLPCSFTALSDISTLNSTTILTPCSVRALLAGQTGSVLDVWGGEYEFDNFVIKLHKHRGVDNGVTIEYGKNLKDLKQEANIADCYTHLMPYAVYTEQGEGENAESTEVYVYLSEKVIALNNAENIGHSKAYIMNFTDRFEDGEEITEDALRAKATAYAAAVDLGVPKVNITVSFIQLWQTEEYKNIAPLERVKMCDTVTVKFSLLGVTATAKVIKTTYDALEEKYESIELGDAKSSFADTVNKQQAAIEEIKTSVKKGQAQATQQLKKAIANATSLITGHSGGYVVLNPAEKPQEILILDAPTIEEALRVWRWNSGGLGYSSTGYNGTYSLAMTMNGAIVADFISAGVLNGALLKADSVQASAISVEYRNSVDTAIENESKSIRQAFKVADEEVISSIEKTLESYSTTTETKSLISQSASEIKHSVSTTLKSYATITQLNTQITQTSDEIMTEVNKKVNNSETKTKSLISQSASEIKSSVNTTLKSYATTTQLNTQITQTSYEIMTEVNKKVNNSDFGTKITQNYSSVRIAWNSISKYIEFSGGAINIYKSTAQGSDNLLMKMDYSGAWYYYSGTTIGKIGTNSWNGDEDFRGLVFDLENDADYMCWARKANASDTEYTVQLIYYANNSKDSQGLHFCCKTYCGGNLYINNNVRTVSYTDGSGGLYSTTHEVSMRGKGCTFTCGSDFKFGNSTNLLVDCYNNIDLHNYSILNQSDARYKTNIESTEVEAIPLLSKIDLKKFDWIESGEHCDIGMIAQQLQEVLPALVNENKETGRLSIKSDKFIPYLIKAIQELTEYVTGDISVMPADSGAWIDSYTDDEKTEFIAANAYKDNAEIAEKPEILIPISKEEKANG</sequence>
<name>A0ABR7HKT7_9FIRM</name>
<dbReference type="NCBIfam" id="TIGR01665">
    <property type="entry name" value="put_anti_recept"/>
    <property type="match status" value="1"/>
</dbReference>